<gene>
    <name evidence="1" type="ORF">HJ583_017925</name>
</gene>
<keyword evidence="2" id="KW-1185">Reference proteome</keyword>
<evidence type="ECO:0000313" key="2">
    <source>
        <dbReference type="Proteomes" id="UP000778523"/>
    </source>
</evidence>
<organism evidence="1 2">
    <name type="scientific">Uliginosibacterium aquaticum</name>
    <dbReference type="NCBI Taxonomy" id="2731212"/>
    <lineage>
        <taxon>Bacteria</taxon>
        <taxon>Pseudomonadati</taxon>
        <taxon>Pseudomonadota</taxon>
        <taxon>Betaproteobacteria</taxon>
        <taxon>Rhodocyclales</taxon>
        <taxon>Zoogloeaceae</taxon>
        <taxon>Uliginosibacterium</taxon>
    </lineage>
</organism>
<dbReference type="Pfam" id="PF14025">
    <property type="entry name" value="DUF4241"/>
    <property type="match status" value="1"/>
</dbReference>
<evidence type="ECO:0000313" key="1">
    <source>
        <dbReference type="EMBL" id="NSL56914.1"/>
    </source>
</evidence>
<dbReference type="RefSeq" id="WP_170023196.1">
    <property type="nucleotide sequence ID" value="NZ_JABCSC020000006.1"/>
</dbReference>
<protein>
    <submittedName>
        <fullName evidence="1">DUF4241 domain-containing protein</fullName>
    </submittedName>
</protein>
<dbReference type="EMBL" id="JABCSC020000006">
    <property type="protein sequence ID" value="NSL56914.1"/>
    <property type="molecule type" value="Genomic_DNA"/>
</dbReference>
<reference evidence="1 2" key="1">
    <citation type="submission" date="2020-06" db="EMBL/GenBank/DDBJ databases">
        <title>Draft genome of Uliginosibacterium sp. IMCC34675.</title>
        <authorList>
            <person name="Song J."/>
        </authorList>
    </citation>
    <scope>NUCLEOTIDE SEQUENCE [LARGE SCALE GENOMIC DNA]</scope>
    <source>
        <strain evidence="1 2">IMCC34675</strain>
    </source>
</reference>
<accession>A0ABX2IJ96</accession>
<dbReference type="InterPro" id="IPR025335">
    <property type="entry name" value="DUF4241"/>
</dbReference>
<dbReference type="Proteomes" id="UP000778523">
    <property type="component" value="Unassembled WGS sequence"/>
</dbReference>
<comment type="caution">
    <text evidence="1">The sequence shown here is derived from an EMBL/GenBank/DDBJ whole genome shotgun (WGS) entry which is preliminary data.</text>
</comment>
<sequence length="208" mass="23271">MHKGPIFNEAFTDGFMIAVDEQRYQFRPQLIGEIRLESGQLVACDPLVSCDLPFTQAVPAGRFPLQLAIARNGEDERIGFARIVFAPGRIEAWELALTAGQDRASLKPGEFFGYGVDSGTGAFMDLAALREFEARRQREGEEFDDALFEELDKHYQHTRSWHLLETAKGTVAMFSSGYGDGVYSTWFGYDSRGKLIAAITDFGLVPWE</sequence>
<name>A0ABX2IJ96_9RHOO</name>
<proteinExistence type="predicted"/>